<protein>
    <recommendedName>
        <fullName evidence="2">GIR1-like zinc ribbon domain-containing protein</fullName>
    </recommendedName>
</protein>
<accession>A0AAV5I147</accession>
<evidence type="ECO:0000256" key="1">
    <source>
        <dbReference type="SAM" id="MobiDB-lite"/>
    </source>
</evidence>
<reference evidence="3 4" key="1">
    <citation type="journal article" date="2021" name="Commun. Biol.">
        <title>The genome of Shorea leprosula (Dipterocarpaceae) highlights the ecological relevance of drought in aseasonal tropical rainforests.</title>
        <authorList>
            <person name="Ng K.K.S."/>
            <person name="Kobayashi M.J."/>
            <person name="Fawcett J.A."/>
            <person name="Hatakeyama M."/>
            <person name="Paape T."/>
            <person name="Ng C.H."/>
            <person name="Ang C.C."/>
            <person name="Tnah L.H."/>
            <person name="Lee C.T."/>
            <person name="Nishiyama T."/>
            <person name="Sese J."/>
            <person name="O'Brien M.J."/>
            <person name="Copetti D."/>
            <person name="Mohd Noor M.I."/>
            <person name="Ong R.C."/>
            <person name="Putra M."/>
            <person name="Sireger I.Z."/>
            <person name="Indrioko S."/>
            <person name="Kosugi Y."/>
            <person name="Izuno A."/>
            <person name="Isagi Y."/>
            <person name="Lee S.L."/>
            <person name="Shimizu K.K."/>
        </authorList>
    </citation>
    <scope>NUCLEOTIDE SEQUENCE [LARGE SCALE GENOMIC DNA]</scope>
    <source>
        <strain evidence="3">214</strain>
    </source>
</reference>
<comment type="caution">
    <text evidence="3">The sequence shown here is derived from an EMBL/GenBank/DDBJ whole genome shotgun (WGS) entry which is preliminary data.</text>
</comment>
<dbReference type="Proteomes" id="UP001054252">
    <property type="component" value="Unassembled WGS sequence"/>
</dbReference>
<feature type="region of interest" description="Disordered" evidence="1">
    <location>
        <begin position="53"/>
        <end position="90"/>
    </location>
</feature>
<dbReference type="InterPro" id="IPR056440">
    <property type="entry name" value="Zn-ribbon_GIR1"/>
</dbReference>
<dbReference type="AlphaFoldDB" id="A0AAV5I147"/>
<proteinExistence type="predicted"/>
<evidence type="ECO:0000259" key="2">
    <source>
        <dbReference type="Pfam" id="PF24747"/>
    </source>
</evidence>
<gene>
    <name evidence="3" type="ORF">SLEP1_g6412</name>
</gene>
<feature type="compositionally biased region" description="Low complexity" evidence="1">
    <location>
        <begin position="78"/>
        <end position="88"/>
    </location>
</feature>
<dbReference type="InterPro" id="IPR055281">
    <property type="entry name" value="GIR1-2/SIED1"/>
</dbReference>
<dbReference type="PANTHER" id="PTHR33177">
    <property type="entry name" value="PUTATIVE-RELATED"/>
    <property type="match status" value="1"/>
</dbReference>
<evidence type="ECO:0000313" key="4">
    <source>
        <dbReference type="Proteomes" id="UP001054252"/>
    </source>
</evidence>
<dbReference type="PANTHER" id="PTHR33177:SF24">
    <property type="entry name" value="FILAMENTOUS HEMAGGLUTININ TRANSPORTER"/>
    <property type="match status" value="1"/>
</dbReference>
<feature type="domain" description="GIR1-like zinc ribbon" evidence="2">
    <location>
        <begin position="169"/>
        <end position="196"/>
    </location>
</feature>
<evidence type="ECO:0000313" key="3">
    <source>
        <dbReference type="EMBL" id="GKU92720.1"/>
    </source>
</evidence>
<dbReference type="EMBL" id="BPVZ01000006">
    <property type="protein sequence ID" value="GKU92720.1"/>
    <property type="molecule type" value="Genomic_DNA"/>
</dbReference>
<organism evidence="3 4">
    <name type="scientific">Rubroshorea leprosula</name>
    <dbReference type="NCBI Taxonomy" id="152421"/>
    <lineage>
        <taxon>Eukaryota</taxon>
        <taxon>Viridiplantae</taxon>
        <taxon>Streptophyta</taxon>
        <taxon>Embryophyta</taxon>
        <taxon>Tracheophyta</taxon>
        <taxon>Spermatophyta</taxon>
        <taxon>Magnoliopsida</taxon>
        <taxon>eudicotyledons</taxon>
        <taxon>Gunneridae</taxon>
        <taxon>Pentapetalae</taxon>
        <taxon>rosids</taxon>
        <taxon>malvids</taxon>
        <taxon>Malvales</taxon>
        <taxon>Dipterocarpaceae</taxon>
        <taxon>Rubroshorea</taxon>
    </lineage>
</organism>
<dbReference type="Pfam" id="PF24747">
    <property type="entry name" value="Zn-ribbon_GIR1"/>
    <property type="match status" value="1"/>
</dbReference>
<name>A0AAV5I147_9ROSI</name>
<sequence length="208" mass="23002">MAADVSTRARMLNGHREDAAATATGNSDILITRDLLGNLSKAKNREMGFDGLKWKNSMNKKEEESSQNSKNKKEDESSSSSCSSYSDSKVQDLNYPPKNFFLDENSLDLKLQSSSSSSSTSNRINYQSVCTLDKVKFALERAEKEKETPKKRSPWMPISSSSSSPTSKMFAAACPGCLLYVMTSTTNPRCPRCHAFVPKPRIDLNGSF</sequence>
<keyword evidence="4" id="KW-1185">Reference proteome</keyword>